<organism evidence="1 2">
    <name type="scientific">Glomus cerebriforme</name>
    <dbReference type="NCBI Taxonomy" id="658196"/>
    <lineage>
        <taxon>Eukaryota</taxon>
        <taxon>Fungi</taxon>
        <taxon>Fungi incertae sedis</taxon>
        <taxon>Mucoromycota</taxon>
        <taxon>Glomeromycotina</taxon>
        <taxon>Glomeromycetes</taxon>
        <taxon>Glomerales</taxon>
        <taxon>Glomeraceae</taxon>
        <taxon>Glomus</taxon>
    </lineage>
</organism>
<reference evidence="1 2" key="1">
    <citation type="submission" date="2018-06" db="EMBL/GenBank/DDBJ databases">
        <title>Comparative genomics reveals the genomic features of Rhizophagus irregularis, R. cerebriforme, R. diaphanum and Gigaspora rosea, and their symbiotic lifestyle signature.</title>
        <authorList>
            <person name="Morin E."/>
            <person name="San Clemente H."/>
            <person name="Chen E.C.H."/>
            <person name="De La Providencia I."/>
            <person name="Hainaut M."/>
            <person name="Kuo A."/>
            <person name="Kohler A."/>
            <person name="Murat C."/>
            <person name="Tang N."/>
            <person name="Roy S."/>
            <person name="Loubradou J."/>
            <person name="Henrissat B."/>
            <person name="Grigoriev I.V."/>
            <person name="Corradi N."/>
            <person name="Roux C."/>
            <person name="Martin F.M."/>
        </authorList>
    </citation>
    <scope>NUCLEOTIDE SEQUENCE [LARGE SCALE GENOMIC DNA]</scope>
    <source>
        <strain evidence="1 2">DAOM 227022</strain>
    </source>
</reference>
<keyword evidence="2" id="KW-1185">Reference proteome</keyword>
<evidence type="ECO:0000313" key="1">
    <source>
        <dbReference type="EMBL" id="RIA88141.1"/>
    </source>
</evidence>
<comment type="caution">
    <text evidence="1">The sequence shown here is derived from an EMBL/GenBank/DDBJ whole genome shotgun (WGS) entry which is preliminary data.</text>
</comment>
<dbReference type="EMBL" id="QKYT01000277">
    <property type="protein sequence ID" value="RIA88141.1"/>
    <property type="molecule type" value="Genomic_DNA"/>
</dbReference>
<proteinExistence type="predicted"/>
<sequence length="74" mass="8563">MVASFVLLEFLNKKGVALKKCLYCQNKIKTAHSKKTKLQSDIIRYLDITETVYNSLISLESGNEFYEGENEERQ</sequence>
<protein>
    <submittedName>
        <fullName evidence="1">Uncharacterized protein</fullName>
    </submittedName>
</protein>
<name>A0A397SZ09_9GLOM</name>
<accession>A0A397SZ09</accession>
<evidence type="ECO:0000313" key="2">
    <source>
        <dbReference type="Proteomes" id="UP000265703"/>
    </source>
</evidence>
<gene>
    <name evidence="1" type="ORF">C1645_826786</name>
</gene>
<dbReference type="Proteomes" id="UP000265703">
    <property type="component" value="Unassembled WGS sequence"/>
</dbReference>
<dbReference type="OrthoDB" id="2439498at2759"/>
<dbReference type="AlphaFoldDB" id="A0A397SZ09"/>